<organism evidence="2 3">
    <name type="scientific">Mesorhizobium australicum</name>
    <dbReference type="NCBI Taxonomy" id="536018"/>
    <lineage>
        <taxon>Bacteria</taxon>
        <taxon>Pseudomonadati</taxon>
        <taxon>Pseudomonadota</taxon>
        <taxon>Alphaproteobacteria</taxon>
        <taxon>Hyphomicrobiales</taxon>
        <taxon>Phyllobacteriaceae</taxon>
        <taxon>Mesorhizobium</taxon>
    </lineage>
</organism>
<reference evidence="2 3" key="1">
    <citation type="submission" date="2017-04" db="EMBL/GenBank/DDBJ databases">
        <authorList>
            <person name="Afonso C.L."/>
            <person name="Miller P.J."/>
            <person name="Scott M.A."/>
            <person name="Spackman E."/>
            <person name="Goraichik I."/>
            <person name="Dimitrov K.M."/>
            <person name="Suarez D.L."/>
            <person name="Swayne D.E."/>
        </authorList>
    </citation>
    <scope>NUCLEOTIDE SEQUENCE [LARGE SCALE GENOMIC DNA]</scope>
    <source>
        <strain evidence="2 3">B5P</strain>
    </source>
</reference>
<gene>
    <name evidence="2" type="ORF">SAMN02982922_0238</name>
</gene>
<evidence type="ECO:0000313" key="2">
    <source>
        <dbReference type="EMBL" id="SMH26421.1"/>
    </source>
</evidence>
<feature type="signal peptide" evidence="1">
    <location>
        <begin position="1"/>
        <end position="18"/>
    </location>
</feature>
<protein>
    <submittedName>
        <fullName evidence="2">Uncharacterized protein</fullName>
    </submittedName>
</protein>
<name>A0A1X7MQ02_9HYPH</name>
<proteinExistence type="predicted"/>
<sequence length="102" mass="10881">MARTLLALLLFCFVSLHAALPSAAAIDEPSTIVTVLPDDAIGTAEDETAPMSPDAATKCHDSCSWLAAWHAPVLREAHRSPPERYARPILSGLVSQVVPPPR</sequence>
<keyword evidence="3" id="KW-1185">Reference proteome</keyword>
<accession>A0A1X7MQ02</accession>
<keyword evidence="1" id="KW-0732">Signal</keyword>
<feature type="chain" id="PRO_5012869336" evidence="1">
    <location>
        <begin position="19"/>
        <end position="102"/>
    </location>
</feature>
<dbReference type="EMBL" id="FXBL01000002">
    <property type="protein sequence ID" value="SMH26421.1"/>
    <property type="molecule type" value="Genomic_DNA"/>
</dbReference>
<dbReference type="AlphaFoldDB" id="A0A1X7MQ02"/>
<dbReference type="Proteomes" id="UP000193083">
    <property type="component" value="Unassembled WGS sequence"/>
</dbReference>
<evidence type="ECO:0000256" key="1">
    <source>
        <dbReference type="SAM" id="SignalP"/>
    </source>
</evidence>
<evidence type="ECO:0000313" key="3">
    <source>
        <dbReference type="Proteomes" id="UP000193083"/>
    </source>
</evidence>